<sequence>MNPNSLKQLAIVVKQGSLSRACEQLFITQPTLTRAIQQIEAKVGAPVLTRTRYGVAPTAIGARLAQIGERILAESEHGEEVIRQWHSGYQSEFTLGIDPLWEFATFREMTEHLLREKHHVFHLRTGSAALQIQLLQEGKLDFLLAPAHLTVSQSSLQRELLFRDRSGVFVGRNSALVGSKQPVSLEVLAQQNWMIAGASAGFLDGQGELAGPQAARMAFTGSIRSVLHLLNTSSLLVRLPARLALLTGEIAPEQLIEVEGKPGPRRDIALWSRSEDDERPEKFRVRELVSELVKRLDRVSDTFGLDLSSTNK</sequence>
<dbReference type="RefSeq" id="WP_188747521.1">
    <property type="nucleotide sequence ID" value="NZ_BMIJ01000003.1"/>
</dbReference>
<dbReference type="Gene3D" id="1.10.10.10">
    <property type="entry name" value="Winged helix-like DNA-binding domain superfamily/Winged helix DNA-binding domain"/>
    <property type="match status" value="1"/>
</dbReference>
<reference evidence="7" key="1">
    <citation type="journal article" date="2019" name="Int. J. Syst. Evol. Microbiol.">
        <title>The Global Catalogue of Microorganisms (GCM) 10K type strain sequencing project: providing services to taxonomists for standard genome sequencing and annotation.</title>
        <authorList>
            <consortium name="The Broad Institute Genomics Platform"/>
            <consortium name="The Broad Institute Genome Sequencing Center for Infectious Disease"/>
            <person name="Wu L."/>
            <person name="Ma J."/>
        </authorList>
    </citation>
    <scope>NUCLEOTIDE SEQUENCE [LARGE SCALE GENOMIC DNA]</scope>
    <source>
        <strain evidence="7">CGMCC 1.15341</strain>
    </source>
</reference>
<evidence type="ECO:0000256" key="1">
    <source>
        <dbReference type="ARBA" id="ARBA00009437"/>
    </source>
</evidence>
<dbReference type="InterPro" id="IPR036388">
    <property type="entry name" value="WH-like_DNA-bd_sf"/>
</dbReference>
<keyword evidence="4" id="KW-0804">Transcription</keyword>
<evidence type="ECO:0000256" key="3">
    <source>
        <dbReference type="ARBA" id="ARBA00023125"/>
    </source>
</evidence>
<evidence type="ECO:0000313" key="6">
    <source>
        <dbReference type="EMBL" id="GGB92675.1"/>
    </source>
</evidence>
<name>A0ABQ1KCP2_9GAMM</name>
<dbReference type="InterPro" id="IPR036390">
    <property type="entry name" value="WH_DNA-bd_sf"/>
</dbReference>
<accession>A0ABQ1KCP2</accession>
<keyword evidence="7" id="KW-1185">Reference proteome</keyword>
<dbReference type="Pfam" id="PF03466">
    <property type="entry name" value="LysR_substrate"/>
    <property type="match status" value="1"/>
</dbReference>
<dbReference type="InterPro" id="IPR000847">
    <property type="entry name" value="LysR_HTH_N"/>
</dbReference>
<dbReference type="Pfam" id="PF00126">
    <property type="entry name" value="HTH_1"/>
    <property type="match status" value="1"/>
</dbReference>
<evidence type="ECO:0000313" key="7">
    <source>
        <dbReference type="Proteomes" id="UP000629025"/>
    </source>
</evidence>
<keyword evidence="2" id="KW-0805">Transcription regulation</keyword>
<feature type="domain" description="HTH lysR-type" evidence="5">
    <location>
        <begin position="1"/>
        <end position="58"/>
    </location>
</feature>
<dbReference type="EMBL" id="BMIJ01000003">
    <property type="protein sequence ID" value="GGB92675.1"/>
    <property type="molecule type" value="Genomic_DNA"/>
</dbReference>
<dbReference type="SUPFAM" id="SSF46785">
    <property type="entry name" value="Winged helix' DNA-binding domain"/>
    <property type="match status" value="1"/>
</dbReference>
<dbReference type="Gene3D" id="3.40.190.10">
    <property type="entry name" value="Periplasmic binding protein-like II"/>
    <property type="match status" value="2"/>
</dbReference>
<dbReference type="SUPFAM" id="SSF53850">
    <property type="entry name" value="Periplasmic binding protein-like II"/>
    <property type="match status" value="1"/>
</dbReference>
<dbReference type="Proteomes" id="UP000629025">
    <property type="component" value="Unassembled WGS sequence"/>
</dbReference>
<evidence type="ECO:0000256" key="2">
    <source>
        <dbReference type="ARBA" id="ARBA00023015"/>
    </source>
</evidence>
<protein>
    <recommendedName>
        <fullName evidence="5">HTH lysR-type domain-containing protein</fullName>
    </recommendedName>
</protein>
<evidence type="ECO:0000256" key="4">
    <source>
        <dbReference type="ARBA" id="ARBA00023163"/>
    </source>
</evidence>
<proteinExistence type="inferred from homology"/>
<dbReference type="PROSITE" id="PS50931">
    <property type="entry name" value="HTH_LYSR"/>
    <property type="match status" value="1"/>
</dbReference>
<evidence type="ECO:0000259" key="5">
    <source>
        <dbReference type="PROSITE" id="PS50931"/>
    </source>
</evidence>
<comment type="caution">
    <text evidence="6">The sequence shown here is derived from an EMBL/GenBank/DDBJ whole genome shotgun (WGS) entry which is preliminary data.</text>
</comment>
<keyword evidence="3" id="KW-0238">DNA-binding</keyword>
<organism evidence="6 7">
    <name type="scientific">Marinobacterium zhoushanense</name>
    <dbReference type="NCBI Taxonomy" id="1679163"/>
    <lineage>
        <taxon>Bacteria</taxon>
        <taxon>Pseudomonadati</taxon>
        <taxon>Pseudomonadota</taxon>
        <taxon>Gammaproteobacteria</taxon>
        <taxon>Oceanospirillales</taxon>
        <taxon>Oceanospirillaceae</taxon>
        <taxon>Marinobacterium</taxon>
    </lineage>
</organism>
<comment type="similarity">
    <text evidence="1">Belongs to the LysR transcriptional regulatory family.</text>
</comment>
<dbReference type="PANTHER" id="PTHR30126">
    <property type="entry name" value="HTH-TYPE TRANSCRIPTIONAL REGULATOR"/>
    <property type="match status" value="1"/>
</dbReference>
<gene>
    <name evidence="6" type="ORF">GCM10011352_18420</name>
</gene>
<dbReference type="InterPro" id="IPR005119">
    <property type="entry name" value="LysR_subst-bd"/>
</dbReference>
<dbReference type="PANTHER" id="PTHR30126:SF40">
    <property type="entry name" value="HTH-TYPE TRANSCRIPTIONAL REGULATOR GLTR"/>
    <property type="match status" value="1"/>
</dbReference>